<evidence type="ECO:0008006" key="2">
    <source>
        <dbReference type="Google" id="ProtNLM"/>
    </source>
</evidence>
<reference evidence="1" key="1">
    <citation type="submission" date="2016-07" db="EMBL/GenBank/DDBJ databases">
        <title>Microvirga ossetica sp. nov. a new species of rhizobia isolated from root nodules of the legume species Vicia alpestris Steven originated from North Ossetia region in the Caucasus.</title>
        <authorList>
            <person name="Safronova V.I."/>
            <person name="Kuznetsova I.G."/>
            <person name="Sazanova A.L."/>
            <person name="Belimov A."/>
            <person name="Andronov E."/>
            <person name="Osledkin Y.S."/>
            <person name="Onishchuk O.P."/>
            <person name="Kurchak O.N."/>
            <person name="Shaposhnikov A.I."/>
            <person name="Willems A."/>
            <person name="Tikhonovich I.A."/>
        </authorList>
    </citation>
    <scope>NUCLEOTIDE SEQUENCE [LARGE SCALE GENOMIC DNA]</scope>
    <source>
        <strain evidence="1">V5/3M</strain>
        <plasmid evidence="1">unnamed3</plasmid>
    </source>
</reference>
<keyword evidence="1" id="KW-0614">Plasmid</keyword>
<geneLocation type="plasmid" evidence="1">
    <name>unnamed3</name>
</geneLocation>
<sequence length="76" mass="8514">MGSSVGGNRRGFMMSDEELLRTIGKDLRSFYADIICQPLPPRIKAALARIDDEQSRDISLTQPASHWCKTRPAHIS</sequence>
<dbReference type="EMBL" id="CP016618">
    <property type="protein sequence ID" value="ANY83412.1"/>
    <property type="molecule type" value="Genomic_DNA"/>
</dbReference>
<gene>
    <name evidence="1" type="ORF">BB934_34570</name>
</gene>
<dbReference type="KEGG" id="moc:BB934_34570"/>
<dbReference type="AlphaFoldDB" id="A0A1B2EU87"/>
<name>A0A1B2EU87_9HYPH</name>
<accession>A0A1B2EU87</accession>
<proteinExistence type="predicted"/>
<organism evidence="1">
    <name type="scientific">Microvirga ossetica</name>
    <dbReference type="NCBI Taxonomy" id="1882682"/>
    <lineage>
        <taxon>Bacteria</taxon>
        <taxon>Pseudomonadati</taxon>
        <taxon>Pseudomonadota</taxon>
        <taxon>Alphaproteobacteria</taxon>
        <taxon>Hyphomicrobiales</taxon>
        <taxon>Methylobacteriaceae</taxon>
        <taxon>Microvirga</taxon>
    </lineage>
</organism>
<protein>
    <recommendedName>
        <fullName evidence="2">Anti-sigma factor NepR domain-containing protein</fullName>
    </recommendedName>
</protein>
<evidence type="ECO:0000313" key="1">
    <source>
        <dbReference type="EMBL" id="ANY83412.1"/>
    </source>
</evidence>